<feature type="region of interest" description="Disordered" evidence="1">
    <location>
        <begin position="1"/>
        <end position="79"/>
    </location>
</feature>
<name>A0A0C2D017_9BACT</name>
<proteinExistence type="predicted"/>
<feature type="compositionally biased region" description="Basic residues" evidence="1">
    <location>
        <begin position="38"/>
        <end position="47"/>
    </location>
</feature>
<accession>A0A0C2D017</accession>
<comment type="caution">
    <text evidence="2">The sequence shown here is derived from an EMBL/GenBank/DDBJ whole genome shotgun (WGS) entry which is preliminary data.</text>
</comment>
<evidence type="ECO:0000256" key="1">
    <source>
        <dbReference type="SAM" id="MobiDB-lite"/>
    </source>
</evidence>
<protein>
    <submittedName>
        <fullName evidence="2">Uncharacterized protein</fullName>
    </submittedName>
</protein>
<evidence type="ECO:0000313" key="3">
    <source>
        <dbReference type="Proteomes" id="UP000031599"/>
    </source>
</evidence>
<gene>
    <name evidence="2" type="ORF">DB30_04347</name>
</gene>
<feature type="compositionally biased region" description="Basic and acidic residues" evidence="1">
    <location>
        <begin position="67"/>
        <end position="79"/>
    </location>
</feature>
<evidence type="ECO:0000313" key="2">
    <source>
        <dbReference type="EMBL" id="KIG16576.1"/>
    </source>
</evidence>
<dbReference type="AlphaFoldDB" id="A0A0C2D017"/>
<organism evidence="2 3">
    <name type="scientific">Enhygromyxa salina</name>
    <dbReference type="NCBI Taxonomy" id="215803"/>
    <lineage>
        <taxon>Bacteria</taxon>
        <taxon>Pseudomonadati</taxon>
        <taxon>Myxococcota</taxon>
        <taxon>Polyangia</taxon>
        <taxon>Nannocystales</taxon>
        <taxon>Nannocystaceae</taxon>
        <taxon>Enhygromyxa</taxon>
    </lineage>
</organism>
<reference evidence="2 3" key="1">
    <citation type="submission" date="2014-12" db="EMBL/GenBank/DDBJ databases">
        <title>Genome assembly of Enhygromyxa salina DSM 15201.</title>
        <authorList>
            <person name="Sharma G."/>
            <person name="Subramanian S."/>
        </authorList>
    </citation>
    <scope>NUCLEOTIDE SEQUENCE [LARGE SCALE GENOMIC DNA]</scope>
    <source>
        <strain evidence="2 3">DSM 15201</strain>
    </source>
</reference>
<dbReference type="Proteomes" id="UP000031599">
    <property type="component" value="Unassembled WGS sequence"/>
</dbReference>
<sequence length="79" mass="8498">MLESTGCSSASRPGHRPRSEVTRRASGCGRRSPSSHGCHSRPRKWRAPHPAPGAQTRAPFEGATHADANKRPVGSERSE</sequence>
<dbReference type="EMBL" id="JMCC02000035">
    <property type="protein sequence ID" value="KIG16576.1"/>
    <property type="molecule type" value="Genomic_DNA"/>
</dbReference>
<feature type="compositionally biased region" description="Polar residues" evidence="1">
    <location>
        <begin position="1"/>
        <end position="11"/>
    </location>
</feature>